<organism evidence="2 3">
    <name type="scientific">Bartonella jaculi</name>
    <dbReference type="NCBI Taxonomy" id="686226"/>
    <lineage>
        <taxon>Bacteria</taxon>
        <taxon>Pseudomonadati</taxon>
        <taxon>Pseudomonadota</taxon>
        <taxon>Alphaproteobacteria</taxon>
        <taxon>Hyphomicrobiales</taxon>
        <taxon>Bartonellaceae</taxon>
        <taxon>Bartonella</taxon>
    </lineage>
</organism>
<sequence>MMKKSFLFIIIAVLLGADSVWATECVEVGKKVAVQQSGVLVRSTPIVQDGRNICVVVVIVPAREGKKLRRVEVSVPAD</sequence>
<proteinExistence type="predicted"/>
<name>A0ABP9N2E3_9HYPH</name>
<dbReference type="Proteomes" id="UP001500864">
    <property type="component" value="Unassembled WGS sequence"/>
</dbReference>
<comment type="caution">
    <text evidence="2">The sequence shown here is derived from an EMBL/GenBank/DDBJ whole genome shotgun (WGS) entry which is preliminary data.</text>
</comment>
<evidence type="ECO:0000256" key="1">
    <source>
        <dbReference type="SAM" id="SignalP"/>
    </source>
</evidence>
<reference evidence="3" key="1">
    <citation type="journal article" date="2019" name="Int. J. Syst. Evol. Microbiol.">
        <title>The Global Catalogue of Microorganisms (GCM) 10K type strain sequencing project: providing services to taxonomists for standard genome sequencing and annotation.</title>
        <authorList>
            <consortium name="The Broad Institute Genomics Platform"/>
            <consortium name="The Broad Institute Genome Sequencing Center for Infectious Disease"/>
            <person name="Wu L."/>
            <person name="Ma J."/>
        </authorList>
    </citation>
    <scope>NUCLEOTIDE SEQUENCE [LARGE SCALE GENOMIC DNA]</scope>
    <source>
        <strain evidence="3">JCM 17712</strain>
    </source>
</reference>
<evidence type="ECO:0000313" key="2">
    <source>
        <dbReference type="EMBL" id="GAA5103603.1"/>
    </source>
</evidence>
<feature type="chain" id="PRO_5047399444" evidence="1">
    <location>
        <begin position="23"/>
        <end position="78"/>
    </location>
</feature>
<keyword evidence="1" id="KW-0732">Signal</keyword>
<evidence type="ECO:0000313" key="3">
    <source>
        <dbReference type="Proteomes" id="UP001500864"/>
    </source>
</evidence>
<gene>
    <name evidence="2" type="ORF">GCM10023261_00920</name>
</gene>
<feature type="signal peptide" evidence="1">
    <location>
        <begin position="1"/>
        <end position="22"/>
    </location>
</feature>
<keyword evidence="3" id="KW-1185">Reference proteome</keyword>
<dbReference type="RefSeq" id="WP_345113588.1">
    <property type="nucleotide sequence ID" value="NZ_BAABIZ010000001.1"/>
</dbReference>
<dbReference type="EMBL" id="BAABIZ010000001">
    <property type="protein sequence ID" value="GAA5103603.1"/>
    <property type="molecule type" value="Genomic_DNA"/>
</dbReference>
<protein>
    <submittedName>
        <fullName evidence="2">Uncharacterized protein</fullName>
    </submittedName>
</protein>
<accession>A0ABP9N2E3</accession>